<dbReference type="OrthoDB" id="323463at2"/>
<evidence type="ECO:0000313" key="3">
    <source>
        <dbReference type="Proteomes" id="UP000063699"/>
    </source>
</evidence>
<keyword evidence="2" id="KW-0808">Transferase</keyword>
<dbReference type="PANTHER" id="PTHR43861">
    <property type="entry name" value="TRANS-ACONITATE 2-METHYLTRANSFERASE-RELATED"/>
    <property type="match status" value="1"/>
</dbReference>
<dbReference type="Proteomes" id="UP000063699">
    <property type="component" value="Chromosome"/>
</dbReference>
<dbReference type="KEGG" id="kphy:AOZ06_32185"/>
<accession>A0A0N9I8U2</accession>
<keyword evidence="3" id="KW-1185">Reference proteome</keyword>
<evidence type="ECO:0000259" key="1">
    <source>
        <dbReference type="Pfam" id="PF08242"/>
    </source>
</evidence>
<evidence type="ECO:0000313" key="2">
    <source>
        <dbReference type="EMBL" id="ALG10928.1"/>
    </source>
</evidence>
<dbReference type="CDD" id="cd02440">
    <property type="entry name" value="AdoMet_MTases"/>
    <property type="match status" value="1"/>
</dbReference>
<name>A0A0N9I8U2_9PSEU</name>
<feature type="domain" description="Methyltransferase type 12" evidence="1">
    <location>
        <begin position="67"/>
        <end position="159"/>
    </location>
</feature>
<gene>
    <name evidence="2" type="ORF">AOZ06_32185</name>
</gene>
<dbReference type="InterPro" id="IPR029063">
    <property type="entry name" value="SAM-dependent_MTases_sf"/>
</dbReference>
<dbReference type="AlphaFoldDB" id="A0A0N9I8U2"/>
<dbReference type="InterPro" id="IPR013217">
    <property type="entry name" value="Methyltransf_12"/>
</dbReference>
<protein>
    <submittedName>
        <fullName evidence="2">Methyltransferase type 12</fullName>
    </submittedName>
</protein>
<dbReference type="Gene3D" id="3.40.50.150">
    <property type="entry name" value="Vaccinia Virus protein VP39"/>
    <property type="match status" value="1"/>
</dbReference>
<dbReference type="Pfam" id="PF08242">
    <property type="entry name" value="Methyltransf_12"/>
    <property type="match status" value="1"/>
</dbReference>
<dbReference type="RefSeq" id="WP_054292830.1">
    <property type="nucleotide sequence ID" value="NZ_CP012752.1"/>
</dbReference>
<proteinExistence type="predicted"/>
<organism evidence="2 3">
    <name type="scientific">Kibdelosporangium phytohabitans</name>
    <dbReference type="NCBI Taxonomy" id="860235"/>
    <lineage>
        <taxon>Bacteria</taxon>
        <taxon>Bacillati</taxon>
        <taxon>Actinomycetota</taxon>
        <taxon>Actinomycetes</taxon>
        <taxon>Pseudonocardiales</taxon>
        <taxon>Pseudonocardiaceae</taxon>
        <taxon>Kibdelosporangium</taxon>
    </lineage>
</organism>
<dbReference type="SUPFAM" id="SSF53335">
    <property type="entry name" value="S-adenosyl-L-methionine-dependent methyltransferases"/>
    <property type="match status" value="1"/>
</dbReference>
<dbReference type="STRING" id="860235.AOZ06_32185"/>
<sequence length="245" mass="27534">MLAELLAQSGHKILRNVAPDGREYWAARFWDRASAEEHPVLRKSFLDQKDAIAGYLSKYAAGITTSLEVACGTGEFTKLTADLTGVKEMTAIDISSQGLARTQQRVDHDNLKLVHGDFWKENGLPKADLVMCVDAIHHLGDIKEVLTRLRSFVKPGGLFIGNFWTADNFHEFERKRYGRAEHLRRTLAFFGTAALIRVSAGKLKTGAYRTQLRRSADSMTALRTLYSEVLAVDEHRYFTSFAARL</sequence>
<reference evidence="2 3" key="1">
    <citation type="submission" date="2015-07" db="EMBL/GenBank/DDBJ databases">
        <title>Genome sequencing of Kibdelosporangium phytohabitans.</title>
        <authorList>
            <person name="Qin S."/>
            <person name="Xing K."/>
        </authorList>
    </citation>
    <scope>NUCLEOTIDE SEQUENCE [LARGE SCALE GENOMIC DNA]</scope>
    <source>
        <strain evidence="2 3">KLBMP1111</strain>
    </source>
</reference>
<keyword evidence="2" id="KW-0489">Methyltransferase</keyword>
<dbReference type="GO" id="GO:0032259">
    <property type="term" value="P:methylation"/>
    <property type="evidence" value="ECO:0007669"/>
    <property type="project" value="UniProtKB-KW"/>
</dbReference>
<dbReference type="GO" id="GO:0008168">
    <property type="term" value="F:methyltransferase activity"/>
    <property type="evidence" value="ECO:0007669"/>
    <property type="project" value="UniProtKB-KW"/>
</dbReference>
<dbReference type="EMBL" id="CP012752">
    <property type="protein sequence ID" value="ALG10928.1"/>
    <property type="molecule type" value="Genomic_DNA"/>
</dbReference>